<dbReference type="InterPro" id="IPR041698">
    <property type="entry name" value="Methyltransf_25"/>
</dbReference>
<name>A0A1T4JUQ8_9FIRM</name>
<dbReference type="STRING" id="290054.SAMN02745114_00110"/>
<dbReference type="Gene3D" id="3.40.50.150">
    <property type="entry name" value="Vaccinia Virus protein VP39"/>
    <property type="match status" value="1"/>
</dbReference>
<dbReference type="Pfam" id="PF13649">
    <property type="entry name" value="Methyltransf_25"/>
    <property type="match status" value="1"/>
</dbReference>
<dbReference type="OrthoDB" id="5522265at2"/>
<feature type="binding site" evidence="1">
    <location>
        <position position="6"/>
    </location>
    <ligand>
        <name>Zn(2+)</name>
        <dbReference type="ChEBI" id="CHEBI:29105"/>
    </ligand>
</feature>
<dbReference type="GO" id="GO:0032259">
    <property type="term" value="P:methylation"/>
    <property type="evidence" value="ECO:0007669"/>
    <property type="project" value="UniProtKB-KW"/>
</dbReference>
<evidence type="ECO:0000313" key="5">
    <source>
        <dbReference type="EMBL" id="SJZ33797.1"/>
    </source>
</evidence>
<keyword evidence="5" id="KW-0808">Transferase</keyword>
<dbReference type="EMBL" id="FUWW01000001">
    <property type="protein sequence ID" value="SJZ33797.1"/>
    <property type="molecule type" value="Genomic_DNA"/>
</dbReference>
<dbReference type="InterPro" id="IPR048647">
    <property type="entry name" value="RlmA_N"/>
</dbReference>
<evidence type="ECO:0000256" key="1">
    <source>
        <dbReference type="PIRSR" id="PIRSR018249-1"/>
    </source>
</evidence>
<gene>
    <name evidence="5" type="ORF">SAMN02745114_00110</name>
</gene>
<dbReference type="AlphaFoldDB" id="A0A1T4JUQ8"/>
<evidence type="ECO:0000313" key="6">
    <source>
        <dbReference type="Proteomes" id="UP000190657"/>
    </source>
</evidence>
<feature type="domain" description="Methyltransferase" evidence="3">
    <location>
        <begin position="82"/>
        <end position="154"/>
    </location>
</feature>
<dbReference type="InterPro" id="IPR016718">
    <property type="entry name" value="rRNA_m1G-MeTrfase_A_prd"/>
</dbReference>
<dbReference type="Proteomes" id="UP000190657">
    <property type="component" value="Unassembled WGS sequence"/>
</dbReference>
<dbReference type="GO" id="GO:0046872">
    <property type="term" value="F:metal ion binding"/>
    <property type="evidence" value="ECO:0007669"/>
    <property type="project" value="UniProtKB-KW"/>
</dbReference>
<feature type="binding site" evidence="1">
    <location>
        <position position="9"/>
    </location>
    <ligand>
        <name>Zn(2+)</name>
        <dbReference type="ChEBI" id="CHEBI:29105"/>
    </ligand>
</feature>
<organism evidence="5 6">
    <name type="scientific">Eubacterium coprostanoligenes</name>
    <dbReference type="NCBI Taxonomy" id="290054"/>
    <lineage>
        <taxon>Bacteria</taxon>
        <taxon>Bacillati</taxon>
        <taxon>Bacillota</taxon>
        <taxon>Clostridia</taxon>
        <taxon>Eubacteriales</taxon>
        <taxon>Eubacteriaceae</taxon>
        <taxon>Eubacterium</taxon>
    </lineage>
</organism>
<sequence>MGIVICPKCREKLSVDGNSLKCVNNHSFDFSREGYVNLLLTNKSGDKKGDSRDSAHARHNFLAKGYYDLLKNAIGKKMQGTVLDICCGEGYYDTYDGELYGFDLSKEMVRLAAKSNKNGKYFVANLSQIPIEDKSIDTAIHLFAPFNDREFSRVLEDDGVLYSVIPGENHLIEMKELLYDVPYRNDEKAPDSEILQLVEREKVSEKVHISNDDLYELFSMTPYFYRTSEENKNRLKTAGDIDLTVEFVILKYKK</sequence>
<keyword evidence="6" id="KW-1185">Reference proteome</keyword>
<feature type="binding site" evidence="2">
    <location>
        <position position="170"/>
    </location>
    <ligand>
        <name>S-adenosyl-L-methionine</name>
        <dbReference type="ChEBI" id="CHEBI:59789"/>
    </ligand>
</feature>
<feature type="binding site" evidence="2">
    <location>
        <begin position="89"/>
        <end position="90"/>
    </location>
    <ligand>
        <name>S-adenosyl-L-methionine</name>
        <dbReference type="ChEBI" id="CHEBI:59789"/>
    </ligand>
</feature>
<keyword evidence="1" id="KW-0862">Zinc</keyword>
<accession>A0A1T4JUQ8</accession>
<proteinExistence type="predicted"/>
<dbReference type="Pfam" id="PF21302">
    <property type="entry name" value="Zn_ribbon_RlmA"/>
    <property type="match status" value="1"/>
</dbReference>
<evidence type="ECO:0000259" key="3">
    <source>
        <dbReference type="Pfam" id="PF13649"/>
    </source>
</evidence>
<dbReference type="InterPro" id="IPR029063">
    <property type="entry name" value="SAM-dependent_MTases_sf"/>
</dbReference>
<evidence type="ECO:0000256" key="2">
    <source>
        <dbReference type="PIRSR" id="PIRSR018249-2"/>
    </source>
</evidence>
<dbReference type="GO" id="GO:0008168">
    <property type="term" value="F:methyltransferase activity"/>
    <property type="evidence" value="ECO:0007669"/>
    <property type="project" value="UniProtKB-KW"/>
</dbReference>
<feature type="binding site" evidence="2">
    <location>
        <position position="67"/>
    </location>
    <ligand>
        <name>S-adenosyl-L-methionine</name>
        <dbReference type="ChEBI" id="CHEBI:59789"/>
    </ligand>
</feature>
<protein>
    <submittedName>
        <fullName evidence="5">23S rRNA (Guanine745-N1)-methyltransferase</fullName>
    </submittedName>
</protein>
<keyword evidence="1" id="KW-0479">Metal-binding</keyword>
<evidence type="ECO:0000259" key="4">
    <source>
        <dbReference type="Pfam" id="PF21302"/>
    </source>
</evidence>
<dbReference type="RefSeq" id="WP_078767625.1">
    <property type="nucleotide sequence ID" value="NZ_FUWW01000001.1"/>
</dbReference>
<dbReference type="PIRSF" id="PIRSF018249">
    <property type="entry name" value="MyrA_prd"/>
    <property type="match status" value="1"/>
</dbReference>
<keyword evidence="5" id="KW-0489">Methyltransferase</keyword>
<dbReference type="SUPFAM" id="SSF53335">
    <property type="entry name" value="S-adenosyl-L-methionine-dependent methyltransferases"/>
    <property type="match status" value="1"/>
</dbReference>
<reference evidence="6" key="1">
    <citation type="submission" date="2017-02" db="EMBL/GenBank/DDBJ databases">
        <authorList>
            <person name="Varghese N."/>
            <person name="Submissions S."/>
        </authorList>
    </citation>
    <scope>NUCLEOTIDE SEQUENCE [LARGE SCALE GENOMIC DNA]</scope>
    <source>
        <strain evidence="6">ATCC 51222</strain>
    </source>
</reference>
<feature type="binding site" evidence="1">
    <location>
        <position position="22"/>
    </location>
    <ligand>
        <name>Zn(2+)</name>
        <dbReference type="ChEBI" id="CHEBI:29105"/>
    </ligand>
</feature>
<feature type="domain" description="23S rRNA (guanine(745)-N(1))-methyltransferase N-terminal" evidence="4">
    <location>
        <begin position="5"/>
        <end position="39"/>
    </location>
</feature>
<dbReference type="CDD" id="cd02440">
    <property type="entry name" value="AdoMet_MTases"/>
    <property type="match status" value="1"/>
</dbReference>
<keyword evidence="2" id="KW-0949">S-adenosyl-L-methionine</keyword>
<feature type="binding site" evidence="1">
    <location>
        <position position="26"/>
    </location>
    <ligand>
        <name>Zn(2+)</name>
        <dbReference type="ChEBI" id="CHEBI:29105"/>
    </ligand>
</feature>